<dbReference type="EMBL" id="JANBUP010002914">
    <property type="protein sequence ID" value="KAJ2798526.1"/>
    <property type="molecule type" value="Genomic_DNA"/>
</dbReference>
<keyword evidence="2" id="KW-1185">Reference proteome</keyword>
<organism evidence="1 2">
    <name type="scientific">Coemansia furcata</name>
    <dbReference type="NCBI Taxonomy" id="417177"/>
    <lineage>
        <taxon>Eukaryota</taxon>
        <taxon>Fungi</taxon>
        <taxon>Fungi incertae sedis</taxon>
        <taxon>Zoopagomycota</taxon>
        <taxon>Kickxellomycotina</taxon>
        <taxon>Kickxellomycetes</taxon>
        <taxon>Kickxellales</taxon>
        <taxon>Kickxellaceae</taxon>
        <taxon>Coemansia</taxon>
    </lineage>
</organism>
<name>A0ACC1L0G8_9FUNG</name>
<dbReference type="EC" id="2.7.11.1" evidence="1"/>
<keyword evidence="1" id="KW-0418">Kinase</keyword>
<comment type="caution">
    <text evidence="1">The sequence shown here is derived from an EMBL/GenBank/DDBJ whole genome shotgun (WGS) entry which is preliminary data.</text>
</comment>
<dbReference type="Proteomes" id="UP001140096">
    <property type="component" value="Unassembled WGS sequence"/>
</dbReference>
<protein>
    <submittedName>
        <fullName evidence="1">Protein kinase of the Mitotic Exit Network</fullName>
        <ecNumber evidence="1">2.7.11.1</ecNumber>
    </submittedName>
</protein>
<evidence type="ECO:0000313" key="1">
    <source>
        <dbReference type="EMBL" id="KAJ2798526.1"/>
    </source>
</evidence>
<proteinExistence type="predicted"/>
<gene>
    <name evidence="1" type="primary">CDC15_3</name>
    <name evidence="1" type="ORF">H4S07_005673</name>
</gene>
<keyword evidence="1" id="KW-0808">Transferase</keyword>
<accession>A0ACC1L0G8</accession>
<feature type="non-terminal residue" evidence="1">
    <location>
        <position position="86"/>
    </location>
</feature>
<evidence type="ECO:0000313" key="2">
    <source>
        <dbReference type="Proteomes" id="UP001140096"/>
    </source>
</evidence>
<sequence length="86" mass="9474">MTTKSAHGAHLGDFQPEELLGQLKAEQQSRNYDTAIKFIDAVLGLQLDASTLRDSLRDGVVLCHLINKLRPGAIKSINTRSLPFTQ</sequence>
<reference evidence="1" key="1">
    <citation type="submission" date="2022-07" db="EMBL/GenBank/DDBJ databases">
        <title>Phylogenomic reconstructions and comparative analyses of Kickxellomycotina fungi.</title>
        <authorList>
            <person name="Reynolds N.K."/>
            <person name="Stajich J.E."/>
            <person name="Barry K."/>
            <person name="Grigoriev I.V."/>
            <person name="Crous P."/>
            <person name="Smith M.E."/>
        </authorList>
    </citation>
    <scope>NUCLEOTIDE SEQUENCE</scope>
    <source>
        <strain evidence="1">CBS 102833</strain>
    </source>
</reference>